<accession>A0A1I7Y2I0</accession>
<name>A0A1I7Y2I0_9BILA</name>
<protein>
    <submittedName>
        <fullName evidence="3">Pecanex-like protein</fullName>
    </submittedName>
</protein>
<dbReference type="Proteomes" id="UP000095287">
    <property type="component" value="Unplaced"/>
</dbReference>
<evidence type="ECO:0000313" key="2">
    <source>
        <dbReference type="Proteomes" id="UP000095287"/>
    </source>
</evidence>
<sequence>MSKHFSVFLPGLALATLMDITSASQAFLRETVPIYISFFTAVLVGGKYNQCEHDYSTLLGMILTVFFPHSKRIFYWSSAIAMVLKVHLGKEIADVGPIAGRFQKYVDALILFIYICRYLTDWQQTEARTRRSTLFHWIDRIRCVYFTWIK</sequence>
<dbReference type="WBParaSite" id="L893_g12069.t1">
    <property type="protein sequence ID" value="L893_g12069.t1"/>
    <property type="gene ID" value="L893_g12069"/>
</dbReference>
<organism evidence="2 3">
    <name type="scientific">Steinernema glaseri</name>
    <dbReference type="NCBI Taxonomy" id="37863"/>
    <lineage>
        <taxon>Eukaryota</taxon>
        <taxon>Metazoa</taxon>
        <taxon>Ecdysozoa</taxon>
        <taxon>Nematoda</taxon>
        <taxon>Chromadorea</taxon>
        <taxon>Rhabditida</taxon>
        <taxon>Tylenchina</taxon>
        <taxon>Panagrolaimomorpha</taxon>
        <taxon>Strongyloidoidea</taxon>
        <taxon>Steinernematidae</taxon>
        <taxon>Steinernema</taxon>
    </lineage>
</organism>
<dbReference type="AlphaFoldDB" id="A0A1I7Y2I0"/>
<evidence type="ECO:0000313" key="3">
    <source>
        <dbReference type="WBParaSite" id="L893_g12069.t1"/>
    </source>
</evidence>
<keyword evidence="1" id="KW-0732">Signal</keyword>
<evidence type="ECO:0000256" key="1">
    <source>
        <dbReference type="SAM" id="SignalP"/>
    </source>
</evidence>
<proteinExistence type="predicted"/>
<feature type="chain" id="PRO_5009311736" evidence="1">
    <location>
        <begin position="24"/>
        <end position="150"/>
    </location>
</feature>
<feature type="signal peptide" evidence="1">
    <location>
        <begin position="1"/>
        <end position="23"/>
    </location>
</feature>
<reference evidence="3" key="1">
    <citation type="submission" date="2016-11" db="UniProtKB">
        <authorList>
            <consortium name="WormBaseParasite"/>
        </authorList>
    </citation>
    <scope>IDENTIFICATION</scope>
</reference>
<keyword evidence="2" id="KW-1185">Reference proteome</keyword>